<protein>
    <recommendedName>
        <fullName evidence="3">DUF1579 domain-containing protein</fullName>
    </recommendedName>
</protein>
<gene>
    <name evidence="1" type="ORF">ACIBP4_11865</name>
</gene>
<proteinExistence type="predicted"/>
<evidence type="ECO:0000313" key="2">
    <source>
        <dbReference type="Proteomes" id="UP001612812"/>
    </source>
</evidence>
<evidence type="ECO:0000313" key="1">
    <source>
        <dbReference type="EMBL" id="MFI7262987.1"/>
    </source>
</evidence>
<dbReference type="RefSeq" id="WP_396768896.1">
    <property type="nucleotide sequence ID" value="NZ_JBITLA010000003.1"/>
</dbReference>
<sequence length="175" mass="20292">MNDGRADFDFIFGRWRVRNRKLRDVTDPSCAEWVEFDAVAHAEPILGGLGHIDRMWTEAPPGEEAFEGLTLRQFDPQARVWRIWWASSRRPGHLDPPVEGAWHAGRGTFDADDVINGRPVRMRFEWTSEAPDSARWQQKFSYDKGQTWWTNWVMDLSRLPADANEPTLRQAGEPQ</sequence>
<comment type="caution">
    <text evidence="1">The sequence shown here is derived from an EMBL/GenBank/DDBJ whole genome shotgun (WGS) entry which is preliminary data.</text>
</comment>
<accession>A0ABW7ZJF2</accession>
<evidence type="ECO:0008006" key="3">
    <source>
        <dbReference type="Google" id="ProtNLM"/>
    </source>
</evidence>
<keyword evidence="2" id="KW-1185">Reference proteome</keyword>
<organism evidence="1 2">
    <name type="scientific">Micromonospora maritima</name>
    <dbReference type="NCBI Taxonomy" id="986711"/>
    <lineage>
        <taxon>Bacteria</taxon>
        <taxon>Bacillati</taxon>
        <taxon>Actinomycetota</taxon>
        <taxon>Actinomycetes</taxon>
        <taxon>Micromonosporales</taxon>
        <taxon>Micromonosporaceae</taxon>
        <taxon>Micromonospora</taxon>
    </lineage>
</organism>
<reference evidence="1 2" key="1">
    <citation type="submission" date="2024-10" db="EMBL/GenBank/DDBJ databases">
        <title>The Natural Products Discovery Center: Release of the First 8490 Sequenced Strains for Exploring Actinobacteria Biosynthetic Diversity.</title>
        <authorList>
            <person name="Kalkreuter E."/>
            <person name="Kautsar S.A."/>
            <person name="Yang D."/>
            <person name="Bader C.D."/>
            <person name="Teijaro C.N."/>
            <person name="Fluegel L."/>
            <person name="Davis C.M."/>
            <person name="Simpson J.R."/>
            <person name="Lauterbach L."/>
            <person name="Steele A.D."/>
            <person name="Gui C."/>
            <person name="Meng S."/>
            <person name="Li G."/>
            <person name="Viehrig K."/>
            <person name="Ye F."/>
            <person name="Su P."/>
            <person name="Kiefer A.F."/>
            <person name="Nichols A."/>
            <person name="Cepeda A.J."/>
            <person name="Yan W."/>
            <person name="Fan B."/>
            <person name="Jiang Y."/>
            <person name="Adhikari A."/>
            <person name="Zheng C.-J."/>
            <person name="Schuster L."/>
            <person name="Cowan T.M."/>
            <person name="Smanski M.J."/>
            <person name="Chevrette M.G."/>
            <person name="De Carvalho L.P.S."/>
            <person name="Shen B."/>
        </authorList>
    </citation>
    <scope>NUCLEOTIDE SEQUENCE [LARGE SCALE GENOMIC DNA]</scope>
    <source>
        <strain evidence="1 2">NPDC049845</strain>
    </source>
</reference>
<name>A0ABW7ZJF2_9ACTN</name>
<dbReference type="Proteomes" id="UP001612812">
    <property type="component" value="Unassembled WGS sequence"/>
</dbReference>
<dbReference type="EMBL" id="JBITLE010000003">
    <property type="protein sequence ID" value="MFI7262987.1"/>
    <property type="molecule type" value="Genomic_DNA"/>
</dbReference>